<evidence type="ECO:0000256" key="1">
    <source>
        <dbReference type="SAM" id="MobiDB-lite"/>
    </source>
</evidence>
<name>A0AAE1K3P2_PETCI</name>
<feature type="region of interest" description="Disordered" evidence="1">
    <location>
        <begin position="177"/>
        <end position="244"/>
    </location>
</feature>
<protein>
    <submittedName>
        <fullName evidence="3">Uncharacterized protein</fullName>
    </submittedName>
</protein>
<comment type="caution">
    <text evidence="3">The sequence shown here is derived from an EMBL/GenBank/DDBJ whole genome shotgun (WGS) entry which is preliminary data.</text>
</comment>
<reference evidence="3" key="1">
    <citation type="submission" date="2023-10" db="EMBL/GenBank/DDBJ databases">
        <title>Genome assemblies of two species of porcelain crab, Petrolisthes cinctipes and Petrolisthes manimaculis (Anomura: Porcellanidae).</title>
        <authorList>
            <person name="Angst P."/>
        </authorList>
    </citation>
    <scope>NUCLEOTIDE SEQUENCE</scope>
    <source>
        <strain evidence="3">PB745_01</strain>
        <tissue evidence="3">Gill</tissue>
    </source>
</reference>
<feature type="transmembrane region" description="Helical" evidence="2">
    <location>
        <begin position="414"/>
        <end position="434"/>
    </location>
</feature>
<feature type="transmembrane region" description="Helical" evidence="2">
    <location>
        <begin position="28"/>
        <end position="50"/>
    </location>
</feature>
<feature type="compositionally biased region" description="Low complexity" evidence="1">
    <location>
        <begin position="180"/>
        <end position="227"/>
    </location>
</feature>
<dbReference type="AlphaFoldDB" id="A0AAE1K3P2"/>
<proteinExistence type="predicted"/>
<sequence length="500" mass="54520">MYMNTRANLDYWSTDNCCMRWSLKTGTLTIGVLSMVWQGLLVTAGVMMIVKCPIVPLNDRLSDNNMTELDLFDTNLTIDTLTPYDPPFTLQDTQSPSTILDTYTPSTTTNTTNNNINDDTLDTYTPLTLDPSDITLDLHTHPTTSTTTQDTNTPTGNDNHAIKLDPLLVPPDISTATHNPHTPITTTDTKLDPLTPITPTTTTTTHDTSTTTHDPLTPITPTTTTTTHDPHPPTTTPDISSDTRPAYPSCDTNCTTVCDTSCDKNNANNSICNTTHCNTTCDTNCNTNNKCNNNNNISNCTPAGCSSTNCNITNCSTICDTSCNPIASTTCNTYCSTSCDTNCSATCNNTMEDANYLINFTCVWLPRPEVELLGIYNNDKLLLVAGIFITYSGIYFLLSFCAIVGVLRNSVPLLHGWVAFTGVHNLVILAFLLVPLPFTTLPHLLVTICHFILTLYAWAVVKSYRHNLKVALKKPLLPEGGSITDFTVDGVDVSEIPVQV</sequence>
<keyword evidence="2" id="KW-0812">Transmembrane</keyword>
<keyword evidence="2" id="KW-1133">Transmembrane helix</keyword>
<dbReference type="Proteomes" id="UP001286313">
    <property type="component" value="Unassembled WGS sequence"/>
</dbReference>
<feature type="transmembrane region" description="Helical" evidence="2">
    <location>
        <begin position="440"/>
        <end position="461"/>
    </location>
</feature>
<evidence type="ECO:0000313" key="4">
    <source>
        <dbReference type="Proteomes" id="UP001286313"/>
    </source>
</evidence>
<keyword evidence="4" id="KW-1185">Reference proteome</keyword>
<evidence type="ECO:0000256" key="2">
    <source>
        <dbReference type="SAM" id="Phobius"/>
    </source>
</evidence>
<dbReference type="EMBL" id="JAWQEG010004389">
    <property type="protein sequence ID" value="KAK3861850.1"/>
    <property type="molecule type" value="Genomic_DNA"/>
</dbReference>
<feature type="transmembrane region" description="Helical" evidence="2">
    <location>
        <begin position="381"/>
        <end position="407"/>
    </location>
</feature>
<accession>A0AAE1K3P2</accession>
<organism evidence="3 4">
    <name type="scientific">Petrolisthes cinctipes</name>
    <name type="common">Flat porcelain crab</name>
    <dbReference type="NCBI Taxonomy" id="88211"/>
    <lineage>
        <taxon>Eukaryota</taxon>
        <taxon>Metazoa</taxon>
        <taxon>Ecdysozoa</taxon>
        <taxon>Arthropoda</taxon>
        <taxon>Crustacea</taxon>
        <taxon>Multicrustacea</taxon>
        <taxon>Malacostraca</taxon>
        <taxon>Eumalacostraca</taxon>
        <taxon>Eucarida</taxon>
        <taxon>Decapoda</taxon>
        <taxon>Pleocyemata</taxon>
        <taxon>Anomura</taxon>
        <taxon>Galatheoidea</taxon>
        <taxon>Porcellanidae</taxon>
        <taxon>Petrolisthes</taxon>
    </lineage>
</organism>
<keyword evidence="2" id="KW-0472">Membrane</keyword>
<gene>
    <name evidence="3" type="ORF">Pcinc_032226</name>
</gene>
<evidence type="ECO:0000313" key="3">
    <source>
        <dbReference type="EMBL" id="KAK3861850.1"/>
    </source>
</evidence>